<keyword evidence="2" id="KW-1185">Reference proteome</keyword>
<gene>
    <name evidence="1" type="ORF">key_160</name>
</gene>
<name>A0AAE7WB37_9CAUD</name>
<protein>
    <submittedName>
        <fullName evidence="1">Uncharacterized protein</fullName>
    </submittedName>
</protein>
<evidence type="ECO:0000313" key="2">
    <source>
        <dbReference type="Proteomes" id="UP001215551"/>
    </source>
</evidence>
<proteinExistence type="predicted"/>
<evidence type="ECO:0000313" key="1">
    <source>
        <dbReference type="EMBL" id="QYC51651.1"/>
    </source>
</evidence>
<organism evidence="1 2">
    <name type="scientific">Erwinia phage KEY</name>
    <dbReference type="NCBI Taxonomy" id="2821255"/>
    <lineage>
        <taxon>Viruses</taxon>
        <taxon>Duplodnaviria</taxon>
        <taxon>Heunggongvirae</taxon>
        <taxon>Uroviricota</taxon>
        <taxon>Caudoviricetes</taxon>
        <taxon>Demerecviridae</taxon>
        <taxon>Keyvirus</taxon>
        <taxon>Keyvirus key</taxon>
    </lineage>
</organism>
<dbReference type="Proteomes" id="UP001215551">
    <property type="component" value="Segment"/>
</dbReference>
<accession>A0AAE7WB37</accession>
<reference evidence="2" key="1">
    <citation type="journal article" date="2023" name="Virus Res">
        <title>Broad-host-range lytic Erwinia phage Key with exopolysaccharide degrading activity.</title>
        <authorList>
            <person name="Zlatohurska M."/>
            <person name="Gorb T."/>
            <person name="Romaniuk L."/>
            <person name="Shenderovska N."/>
            <person name="Faidiuk Y."/>
            <person name="Zhuminska G."/>
            <person name="Hubar Y."/>
            <person name="Hubar O."/>
            <person name="Kropinski A.M."/>
            <person name="Kushkina A."/>
            <person name="Tovkach F."/>
        </authorList>
    </citation>
    <scope>NUCLEOTIDE SEQUENCE [LARGE SCALE GENOMIC DNA]</scope>
</reference>
<sequence length="67" mass="7586">MKFTPVIHNVKEIPVGKYVAYLDNGDPCYLEVVEISNGTLAMVNDRFHFDHANEVVAYAPFPALEFK</sequence>
<dbReference type="EMBL" id="MZ616364">
    <property type="protein sequence ID" value="QYC51651.1"/>
    <property type="molecule type" value="Genomic_DNA"/>
</dbReference>